<dbReference type="AlphaFoldDB" id="X0UR48"/>
<gene>
    <name evidence="1" type="ORF">S01H1_40727</name>
</gene>
<sequence length="86" mass="9925">MFGIATKKDVWEARRDILNEVYAVRDGEIKVIRGLCPHKVLTEYAGAMTQEKTFPPNFRCKLCGEFFDSKPKKSKISRMKEVLSNK</sequence>
<dbReference type="EMBL" id="BARS01025797">
    <property type="protein sequence ID" value="GAG08314.1"/>
    <property type="molecule type" value="Genomic_DNA"/>
</dbReference>
<accession>X0UR48</accession>
<proteinExistence type="predicted"/>
<reference evidence="1" key="1">
    <citation type="journal article" date="2014" name="Front. Microbiol.">
        <title>High frequency of phylogenetically diverse reductive dehalogenase-homologous genes in deep subseafloor sedimentary metagenomes.</title>
        <authorList>
            <person name="Kawai M."/>
            <person name="Futagami T."/>
            <person name="Toyoda A."/>
            <person name="Takaki Y."/>
            <person name="Nishi S."/>
            <person name="Hori S."/>
            <person name="Arai W."/>
            <person name="Tsubouchi T."/>
            <person name="Morono Y."/>
            <person name="Uchiyama I."/>
            <person name="Ito T."/>
            <person name="Fujiyama A."/>
            <person name="Inagaki F."/>
            <person name="Takami H."/>
        </authorList>
    </citation>
    <scope>NUCLEOTIDE SEQUENCE</scope>
    <source>
        <strain evidence="1">Expedition CK06-06</strain>
    </source>
</reference>
<comment type="caution">
    <text evidence="1">The sequence shown here is derived from an EMBL/GenBank/DDBJ whole genome shotgun (WGS) entry which is preliminary data.</text>
</comment>
<evidence type="ECO:0000313" key="1">
    <source>
        <dbReference type="EMBL" id="GAG08314.1"/>
    </source>
</evidence>
<organism evidence="1">
    <name type="scientific">marine sediment metagenome</name>
    <dbReference type="NCBI Taxonomy" id="412755"/>
    <lineage>
        <taxon>unclassified sequences</taxon>
        <taxon>metagenomes</taxon>
        <taxon>ecological metagenomes</taxon>
    </lineage>
</organism>
<protein>
    <submittedName>
        <fullName evidence="1">Uncharacterized protein</fullName>
    </submittedName>
</protein>
<name>X0UR48_9ZZZZ</name>